<proteinExistence type="predicted"/>
<feature type="compositionally biased region" description="Basic and acidic residues" evidence="1">
    <location>
        <begin position="110"/>
        <end position="131"/>
    </location>
</feature>
<organism evidence="2 3">
    <name type="scientific">Acer negundo</name>
    <name type="common">Box elder</name>
    <dbReference type="NCBI Taxonomy" id="4023"/>
    <lineage>
        <taxon>Eukaryota</taxon>
        <taxon>Viridiplantae</taxon>
        <taxon>Streptophyta</taxon>
        <taxon>Embryophyta</taxon>
        <taxon>Tracheophyta</taxon>
        <taxon>Spermatophyta</taxon>
        <taxon>Magnoliopsida</taxon>
        <taxon>eudicotyledons</taxon>
        <taxon>Gunneridae</taxon>
        <taxon>Pentapetalae</taxon>
        <taxon>rosids</taxon>
        <taxon>malvids</taxon>
        <taxon>Sapindales</taxon>
        <taxon>Sapindaceae</taxon>
        <taxon>Hippocastanoideae</taxon>
        <taxon>Acereae</taxon>
        <taxon>Acer</taxon>
    </lineage>
</organism>
<name>A0AAD5NLU4_ACENE</name>
<reference evidence="2" key="2">
    <citation type="submission" date="2023-02" db="EMBL/GenBank/DDBJ databases">
        <authorList>
            <person name="Swenson N.G."/>
            <person name="Wegrzyn J.L."/>
            <person name="Mcevoy S.L."/>
        </authorList>
    </citation>
    <scope>NUCLEOTIDE SEQUENCE</scope>
    <source>
        <strain evidence="2">91603</strain>
        <tissue evidence="2">Leaf</tissue>
    </source>
</reference>
<evidence type="ECO:0000313" key="3">
    <source>
        <dbReference type="Proteomes" id="UP001064489"/>
    </source>
</evidence>
<evidence type="ECO:0000256" key="1">
    <source>
        <dbReference type="SAM" id="MobiDB-lite"/>
    </source>
</evidence>
<keyword evidence="3" id="KW-1185">Reference proteome</keyword>
<dbReference type="AlphaFoldDB" id="A0AAD5NLU4"/>
<comment type="caution">
    <text evidence="2">The sequence shown here is derived from an EMBL/GenBank/DDBJ whole genome shotgun (WGS) entry which is preliminary data.</text>
</comment>
<dbReference type="Proteomes" id="UP001064489">
    <property type="component" value="Chromosome 10"/>
</dbReference>
<protein>
    <submittedName>
        <fullName evidence="2">Uncharacterized protein</fullName>
    </submittedName>
</protein>
<feature type="region of interest" description="Disordered" evidence="1">
    <location>
        <begin position="104"/>
        <end position="143"/>
    </location>
</feature>
<dbReference type="EMBL" id="JAJSOW010000105">
    <property type="protein sequence ID" value="KAI9165604.1"/>
    <property type="molecule type" value="Genomic_DNA"/>
</dbReference>
<reference evidence="2" key="1">
    <citation type="journal article" date="2022" name="Plant J.">
        <title>Strategies of tolerance reflected in two North American maple genomes.</title>
        <authorList>
            <person name="McEvoy S.L."/>
            <person name="Sezen U.U."/>
            <person name="Trouern-Trend A."/>
            <person name="McMahon S.M."/>
            <person name="Schaberg P.G."/>
            <person name="Yang J."/>
            <person name="Wegrzyn J.L."/>
            <person name="Swenson N.G."/>
        </authorList>
    </citation>
    <scope>NUCLEOTIDE SEQUENCE</scope>
    <source>
        <strain evidence="2">91603</strain>
    </source>
</reference>
<gene>
    <name evidence="2" type="ORF">LWI28_017234</name>
</gene>
<accession>A0AAD5NLU4</accession>
<evidence type="ECO:0000313" key="2">
    <source>
        <dbReference type="EMBL" id="KAI9165604.1"/>
    </source>
</evidence>
<sequence length="143" mass="16148">MKYVRPAKNSNGANGVAKSHSKRFEILNKEMEVNLGEENQQPHAKFLNSKLRGNGVLTEITNAQGSYSTPPEKANKVAQKVNGMHVYRWPITVKVTSYDWNNKRYNGRFHNGDDPVSNRKSRGDWMKKDGVSKGSGPIRFAQE</sequence>